<sequence>MASRVQSQQQNRTPLHVPATITFWLCKQCSGHEVEETSEDAPQLSGKLGLKNETLDFEPRCDDNNITCICTKFEYFHATEMPGNMIHDNRFNDHKANTQNAISYPSARDQTGHGTV</sequence>
<comment type="caution">
    <text evidence="3">The sequence shown here is derived from an EMBL/GenBank/DDBJ whole genome shotgun (WGS) entry which is preliminary data.</text>
</comment>
<gene>
    <name evidence="3" type="ORF">AVEN_175153_1</name>
    <name evidence="2" type="ORF">AVEN_176799_1</name>
</gene>
<feature type="compositionally biased region" description="Polar residues" evidence="1">
    <location>
        <begin position="97"/>
        <end position="116"/>
    </location>
</feature>
<organism evidence="3 4">
    <name type="scientific">Araneus ventricosus</name>
    <name type="common">Orbweaver spider</name>
    <name type="synonym">Epeira ventricosa</name>
    <dbReference type="NCBI Taxonomy" id="182803"/>
    <lineage>
        <taxon>Eukaryota</taxon>
        <taxon>Metazoa</taxon>
        <taxon>Ecdysozoa</taxon>
        <taxon>Arthropoda</taxon>
        <taxon>Chelicerata</taxon>
        <taxon>Arachnida</taxon>
        <taxon>Araneae</taxon>
        <taxon>Araneomorphae</taxon>
        <taxon>Entelegynae</taxon>
        <taxon>Araneoidea</taxon>
        <taxon>Araneidae</taxon>
        <taxon>Araneus</taxon>
    </lineage>
</organism>
<dbReference type="EMBL" id="BGPR01017349">
    <property type="protein sequence ID" value="GBN75831.1"/>
    <property type="molecule type" value="Genomic_DNA"/>
</dbReference>
<evidence type="ECO:0000313" key="3">
    <source>
        <dbReference type="EMBL" id="GBN75861.1"/>
    </source>
</evidence>
<evidence type="ECO:0000313" key="2">
    <source>
        <dbReference type="EMBL" id="GBN75831.1"/>
    </source>
</evidence>
<feature type="region of interest" description="Disordered" evidence="1">
    <location>
        <begin position="90"/>
        <end position="116"/>
    </location>
</feature>
<evidence type="ECO:0000313" key="4">
    <source>
        <dbReference type="Proteomes" id="UP000499080"/>
    </source>
</evidence>
<accession>A0A4Y2RJN8</accession>
<dbReference type="AlphaFoldDB" id="A0A4Y2RJN8"/>
<dbReference type="Proteomes" id="UP000499080">
    <property type="component" value="Unassembled WGS sequence"/>
</dbReference>
<name>A0A4Y2RJN8_ARAVE</name>
<proteinExistence type="predicted"/>
<evidence type="ECO:0000256" key="1">
    <source>
        <dbReference type="SAM" id="MobiDB-lite"/>
    </source>
</evidence>
<reference evidence="3 4" key="1">
    <citation type="journal article" date="2019" name="Sci. Rep.">
        <title>Orb-weaving spider Araneus ventricosus genome elucidates the spidroin gene catalogue.</title>
        <authorList>
            <person name="Kono N."/>
            <person name="Nakamura H."/>
            <person name="Ohtoshi R."/>
            <person name="Moran D.A.P."/>
            <person name="Shinohara A."/>
            <person name="Yoshida Y."/>
            <person name="Fujiwara M."/>
            <person name="Mori M."/>
            <person name="Tomita M."/>
            <person name="Arakawa K."/>
        </authorList>
    </citation>
    <scope>NUCLEOTIDE SEQUENCE [LARGE SCALE GENOMIC DNA]</scope>
</reference>
<dbReference type="EMBL" id="BGPR01017355">
    <property type="protein sequence ID" value="GBN75861.1"/>
    <property type="molecule type" value="Genomic_DNA"/>
</dbReference>
<keyword evidence="4" id="KW-1185">Reference proteome</keyword>
<protein>
    <submittedName>
        <fullName evidence="3">Uncharacterized protein</fullName>
    </submittedName>
</protein>